<comment type="caution">
    <text evidence="1">The sequence shown here is derived from an EMBL/GenBank/DDBJ whole genome shotgun (WGS) entry which is preliminary data.</text>
</comment>
<dbReference type="Pfam" id="PF13412">
    <property type="entry name" value="HTH_24"/>
    <property type="match status" value="1"/>
</dbReference>
<dbReference type="SUPFAM" id="SSF46785">
    <property type="entry name" value="Winged helix' DNA-binding domain"/>
    <property type="match status" value="1"/>
</dbReference>
<dbReference type="InterPro" id="IPR036388">
    <property type="entry name" value="WH-like_DNA-bd_sf"/>
</dbReference>
<dbReference type="Proteomes" id="UP000605201">
    <property type="component" value="Unassembled WGS sequence"/>
</dbReference>
<reference evidence="1 2" key="1">
    <citation type="submission" date="2020-08" db="EMBL/GenBank/DDBJ databases">
        <title>Bridging the membrane lipid divide: bacteria of the FCB group superphylum have the potential to synthesize archaeal ether lipids.</title>
        <authorList>
            <person name="Villanueva L."/>
            <person name="Von Meijenfeldt F.A.B."/>
            <person name="Westbye A.B."/>
            <person name="Yadav S."/>
            <person name="Hopmans E.C."/>
            <person name="Dutilh B.E."/>
            <person name="Sinninghe Damste J.S."/>
        </authorList>
    </citation>
    <scope>NUCLEOTIDE SEQUENCE [LARGE SCALE GENOMIC DNA]</scope>
    <source>
        <strain evidence="1">NIOZ-UU17</strain>
    </source>
</reference>
<protein>
    <submittedName>
        <fullName evidence="1">MarR family EPS-associated transcriptional regulator</fullName>
    </submittedName>
</protein>
<dbReference type="EMBL" id="JACNIG010000330">
    <property type="protein sequence ID" value="MBC8433746.1"/>
    <property type="molecule type" value="Genomic_DNA"/>
</dbReference>
<accession>A0A8J6TNN6</accession>
<name>A0A8J6TNN6_9BACT</name>
<dbReference type="InterPro" id="IPR026433">
    <property type="entry name" value="MarR_EPS"/>
</dbReference>
<dbReference type="NCBIfam" id="TIGR04176">
    <property type="entry name" value="MarR_EPS"/>
    <property type="match status" value="1"/>
</dbReference>
<evidence type="ECO:0000313" key="2">
    <source>
        <dbReference type="Proteomes" id="UP000605201"/>
    </source>
</evidence>
<dbReference type="Gene3D" id="1.10.10.10">
    <property type="entry name" value="Winged helix-like DNA-binding domain superfamily/Winged helix DNA-binding domain"/>
    <property type="match status" value="1"/>
</dbReference>
<organism evidence="1 2">
    <name type="scientific">Candidatus Desulfatibia vada</name>
    <dbReference type="NCBI Taxonomy" id="2841696"/>
    <lineage>
        <taxon>Bacteria</taxon>
        <taxon>Pseudomonadati</taxon>
        <taxon>Thermodesulfobacteriota</taxon>
        <taxon>Desulfobacteria</taxon>
        <taxon>Desulfobacterales</taxon>
        <taxon>Desulfobacterales incertae sedis</taxon>
        <taxon>Candidatus Desulfatibia</taxon>
    </lineage>
</organism>
<sequence length="184" mass="20654">MLLTEKHFQILETLGGQEISTQRQLADSTGISLGQINYVLKYLLSKGLVKIGNFHKNPHKIGYVYLLTPKGIETKAKLAARFVVSKLKEYNNIRSKLAERLTSIAKNGPNRIIFIGPEIIKELIASIIYEKALALVLVAHCEDWQDLKKHDDDSFDFVVDFTANQDANTAKPTGISSDRVISLW</sequence>
<proteinExistence type="predicted"/>
<gene>
    <name evidence="1" type="ORF">H8D96_17690</name>
</gene>
<evidence type="ECO:0000313" key="1">
    <source>
        <dbReference type="EMBL" id="MBC8433746.1"/>
    </source>
</evidence>
<dbReference type="InterPro" id="IPR036390">
    <property type="entry name" value="WH_DNA-bd_sf"/>
</dbReference>
<dbReference type="AlphaFoldDB" id="A0A8J6TNN6"/>